<proteinExistence type="predicted"/>
<dbReference type="OrthoDB" id="9780884at2"/>
<protein>
    <submittedName>
        <fullName evidence="3">Phosphoesterase</fullName>
    </submittedName>
</protein>
<dbReference type="CDD" id="cd07385">
    <property type="entry name" value="MPP_YkuE_C"/>
    <property type="match status" value="1"/>
</dbReference>
<dbReference type="SUPFAM" id="SSF56300">
    <property type="entry name" value="Metallo-dependent phosphatases"/>
    <property type="match status" value="1"/>
</dbReference>
<gene>
    <name evidence="3" type="ORF">JCM9157_562</name>
</gene>
<dbReference type="eggNOG" id="COG1408">
    <property type="taxonomic scope" value="Bacteria"/>
</dbReference>
<dbReference type="Proteomes" id="UP000018896">
    <property type="component" value="Unassembled WGS sequence"/>
</dbReference>
<dbReference type="AlphaFoldDB" id="W4QNA5"/>
<feature type="transmembrane region" description="Helical" evidence="1">
    <location>
        <begin position="107"/>
        <end position="127"/>
    </location>
</feature>
<name>W4QNA5_HALA3</name>
<evidence type="ECO:0000313" key="3">
    <source>
        <dbReference type="EMBL" id="GAE33556.1"/>
    </source>
</evidence>
<dbReference type="GO" id="GO:0016787">
    <property type="term" value="F:hydrolase activity"/>
    <property type="evidence" value="ECO:0007669"/>
    <property type="project" value="InterPro"/>
</dbReference>
<dbReference type="STRING" id="1236973.JCM9157_562"/>
<keyword evidence="1" id="KW-0812">Transmembrane</keyword>
<evidence type="ECO:0000313" key="4">
    <source>
        <dbReference type="Proteomes" id="UP000018896"/>
    </source>
</evidence>
<sequence length="374" mass="43037">MNVRVILSSLVFIFAYNAILFYIGWNGWVWLDTVWPQWIELNLFVYNLVIIFLGYSYLFARFLEKVSFLKIIGACWFALIQYALLLLPVANLIVYVLKSAGVESELAVFYTGITTIVLFIFIFTLGLRNAYSPIVRTYKISISKHVETRSKLKIAVASDMHFGTLSGKGHLSRMIKLIKEINPDLILLPGDIIDDNPRPFVEKKMDQMMKDLTAPLGVFGVLGNHEYYGGQIREFTKIMKDIEINILQDEVILIENQLYLVGRKDKTDKKRQSIKQLVQSLDRNKPIFLIDHQPTALQEAMENKIDLSVSGHTHRGQMAPNHLITKRIFELDWGYKQKEQLHAFVSSGYGFWGPPIRIGSRSEILQIEVEFKKS</sequence>
<keyword evidence="1" id="KW-0472">Membrane</keyword>
<dbReference type="InterPro" id="IPR029052">
    <property type="entry name" value="Metallo-depent_PP-like"/>
</dbReference>
<dbReference type="InterPro" id="IPR004843">
    <property type="entry name" value="Calcineurin-like_PHP"/>
</dbReference>
<dbReference type="Pfam" id="PF00149">
    <property type="entry name" value="Metallophos"/>
    <property type="match status" value="1"/>
</dbReference>
<reference evidence="3 4" key="1">
    <citation type="journal article" date="2014" name="Genome Announc.">
        <title>Draft Genome Sequences of Three Alkaliphilic Bacillus Strains, Bacillus wakoensis JCM 9140T, Bacillus akibai JCM 9157T, and Bacillus hemicellulosilyticus JCM 9152T.</title>
        <authorList>
            <person name="Yuki M."/>
            <person name="Oshima K."/>
            <person name="Suda W."/>
            <person name="Oshida Y."/>
            <person name="Kitamura K."/>
            <person name="Iida T."/>
            <person name="Hattori M."/>
            <person name="Ohkuma M."/>
        </authorList>
    </citation>
    <scope>NUCLEOTIDE SEQUENCE [LARGE SCALE GENOMIC DNA]</scope>
    <source>
        <strain evidence="3 4">JCM 9157</strain>
    </source>
</reference>
<dbReference type="RefSeq" id="WP_035661770.1">
    <property type="nucleotide sequence ID" value="NZ_BAUV01000002.1"/>
</dbReference>
<evidence type="ECO:0000256" key="1">
    <source>
        <dbReference type="SAM" id="Phobius"/>
    </source>
</evidence>
<feature type="domain" description="Calcineurin-like phosphoesterase" evidence="2">
    <location>
        <begin position="152"/>
        <end position="315"/>
    </location>
</feature>
<dbReference type="PANTHER" id="PTHR31302:SF0">
    <property type="entry name" value="TRANSMEMBRANE PROTEIN WITH METALLOPHOSPHOESTERASE DOMAIN"/>
    <property type="match status" value="1"/>
</dbReference>
<feature type="transmembrane region" description="Helical" evidence="1">
    <location>
        <begin position="43"/>
        <end position="63"/>
    </location>
</feature>
<feature type="transmembrane region" description="Helical" evidence="1">
    <location>
        <begin position="5"/>
        <end position="23"/>
    </location>
</feature>
<dbReference type="EMBL" id="BAUV01000002">
    <property type="protein sequence ID" value="GAE33556.1"/>
    <property type="molecule type" value="Genomic_DNA"/>
</dbReference>
<dbReference type="InterPro" id="IPR051158">
    <property type="entry name" value="Metallophosphoesterase_sf"/>
</dbReference>
<feature type="transmembrane region" description="Helical" evidence="1">
    <location>
        <begin position="75"/>
        <end position="95"/>
    </location>
</feature>
<organism evidence="3 4">
    <name type="scientific">Halalkalibacter akibai (strain ATCC 43226 / DSM 21942 / CIP 109018 / JCM 9157 / 1139)</name>
    <name type="common">Bacillus akibai</name>
    <dbReference type="NCBI Taxonomy" id="1236973"/>
    <lineage>
        <taxon>Bacteria</taxon>
        <taxon>Bacillati</taxon>
        <taxon>Bacillota</taxon>
        <taxon>Bacilli</taxon>
        <taxon>Bacillales</taxon>
        <taxon>Bacillaceae</taxon>
        <taxon>Halalkalibacter</taxon>
    </lineage>
</organism>
<comment type="caution">
    <text evidence="3">The sequence shown here is derived from an EMBL/GenBank/DDBJ whole genome shotgun (WGS) entry which is preliminary data.</text>
</comment>
<accession>W4QNA5</accession>
<evidence type="ECO:0000259" key="2">
    <source>
        <dbReference type="Pfam" id="PF00149"/>
    </source>
</evidence>
<dbReference type="PANTHER" id="PTHR31302">
    <property type="entry name" value="TRANSMEMBRANE PROTEIN WITH METALLOPHOSPHOESTERASE DOMAIN-RELATED"/>
    <property type="match status" value="1"/>
</dbReference>
<dbReference type="Gene3D" id="3.60.21.10">
    <property type="match status" value="1"/>
</dbReference>
<keyword evidence="1" id="KW-1133">Transmembrane helix</keyword>
<keyword evidence="4" id="KW-1185">Reference proteome</keyword>